<proteinExistence type="predicted"/>
<evidence type="ECO:0000313" key="1">
    <source>
        <dbReference type="EMBL" id="QPR71148.1"/>
    </source>
</evidence>
<dbReference type="RefSeq" id="WP_017474753.1">
    <property type="nucleotide sequence ID" value="NZ_CAVNYF010000001.1"/>
</dbReference>
<protein>
    <submittedName>
        <fullName evidence="1">Uncharacterized protein</fullName>
    </submittedName>
</protein>
<gene>
    <name evidence="1" type="ORF">I6G80_14995</name>
</gene>
<dbReference type="Proteomes" id="UP000595038">
    <property type="component" value="Chromosome"/>
</dbReference>
<dbReference type="AlphaFoldDB" id="A0AB37GGQ7"/>
<dbReference type="EMBL" id="CP065647">
    <property type="protein sequence ID" value="QPR71148.1"/>
    <property type="molecule type" value="Genomic_DNA"/>
</dbReference>
<name>A0AB37GGQ7_BACLI</name>
<evidence type="ECO:0000313" key="2">
    <source>
        <dbReference type="Proteomes" id="UP000595038"/>
    </source>
</evidence>
<sequence length="66" mass="7296">MSNEEWGVEVYSGYDYVGKMTEANGDVAVFDKGEKAMAVAQKFKTASSLGIWCKLVKLNREGHHAI</sequence>
<organism evidence="1 2">
    <name type="scientific">Bacillus licheniformis</name>
    <dbReference type="NCBI Taxonomy" id="1402"/>
    <lineage>
        <taxon>Bacteria</taxon>
        <taxon>Bacillati</taxon>
        <taxon>Bacillota</taxon>
        <taxon>Bacilli</taxon>
        <taxon>Bacillales</taxon>
        <taxon>Bacillaceae</taxon>
        <taxon>Bacillus</taxon>
    </lineage>
</organism>
<reference evidence="1 2" key="1">
    <citation type="submission" date="2020-12" db="EMBL/GenBank/DDBJ databases">
        <title>FDA dAtabase for Regulatory Grade micrObial Sequences (FDA-ARGOS): Supporting development and validation of Infectious Disease Dx tests.</title>
        <authorList>
            <person name="Nelson B."/>
            <person name="Plummer A."/>
            <person name="Tallon L."/>
            <person name="Sadzewicz L."/>
            <person name="Zhao X."/>
            <person name="Boylan J."/>
            <person name="Ott S."/>
            <person name="Bowen H."/>
            <person name="Vavikolanu K."/>
            <person name="Mehta A."/>
            <person name="Aluvathingal J."/>
            <person name="Nadendla S."/>
            <person name="Myers T."/>
            <person name="Yan Y."/>
            <person name="Sichtig H."/>
        </authorList>
    </citation>
    <scope>NUCLEOTIDE SEQUENCE [LARGE SCALE GENOMIC DNA]</scope>
    <source>
        <strain evidence="1 2">FDAARGOS_923</strain>
    </source>
</reference>
<accession>A0AB37GGQ7</accession>